<dbReference type="PANTHER" id="PTHR35788">
    <property type="entry name" value="EXPORTED PROTEIN-RELATED"/>
    <property type="match status" value="1"/>
</dbReference>
<proteinExistence type="predicted"/>
<dbReference type="RefSeq" id="WP_338617325.1">
    <property type="nucleotide sequence ID" value="NZ_AP028127.1"/>
</dbReference>
<reference evidence="1" key="1">
    <citation type="journal article" date="2024" name="Int. J. Syst. Evol. Microbiol.">
        <title>Turicibacter faecis sp. nov., isolated from faeces of heart failure mouse model.</title>
        <authorList>
            <person name="Imamura Y."/>
            <person name="Motooka D."/>
            <person name="Nakajima Y."/>
            <person name="Ito S."/>
            <person name="Kitakaze M."/>
            <person name="Iida T."/>
            <person name="Nakamura S."/>
        </authorList>
    </citation>
    <scope>NUCLEOTIDE SEQUENCE</scope>
    <source>
        <strain evidence="1">TC023</strain>
    </source>
</reference>
<accession>A0ABN6ZC16</accession>
<keyword evidence="2" id="KW-1185">Reference proteome</keyword>
<dbReference type="EMBL" id="AP028127">
    <property type="protein sequence ID" value="BEH91319.1"/>
    <property type="molecule type" value="Genomic_DNA"/>
</dbReference>
<evidence type="ECO:0000313" key="1">
    <source>
        <dbReference type="EMBL" id="BEH91319.1"/>
    </source>
</evidence>
<dbReference type="PANTHER" id="PTHR35788:SF1">
    <property type="entry name" value="EXPORTED PROTEIN"/>
    <property type="match status" value="1"/>
</dbReference>
<name>A0ABN6ZC16_9FIRM</name>
<dbReference type="Proteomes" id="UP001432099">
    <property type="component" value="Chromosome"/>
</dbReference>
<dbReference type="InterPro" id="IPR007391">
    <property type="entry name" value="Vancomycin_resist_VanW"/>
</dbReference>
<evidence type="ECO:0000313" key="2">
    <source>
        <dbReference type="Proteomes" id="UP001432099"/>
    </source>
</evidence>
<protein>
    <submittedName>
        <fullName evidence="1">Exported protein</fullName>
    </submittedName>
</protein>
<sequence length="424" mass="48140">MWKSIAWRMMCRAVLFLHTLFLLLTIGLGCLMTEIVAFAEEGGAMPRFFIDGQEITSIDHEGILSVIENKLDQQSERKLTVLAGDKTFETKLSTFHPQLKRQRELLVDDLLLKFKELESIEWATQLREPIQYDLSLEYKYDQQLIEEWVRLIEKEVYIEKIEPTFDMQGYNQLVLNEGRDGQLILAEELRDSIIETLEKATGDSIEVKANLLTDPREHDVLELRKINAKISSYSTTYLPGIPRAKNVELAASKVSQTILMPGEQFSYAKKVSPVSIENGYVNSTVFFNGRPVPGVGGGICQVSSTLYNAHLLAGITATERRNHSLPVSYVPLGQDATMVDYSVDLKFINMLDYPIYIYAYAAYGSLTVELWSNADALHGIRYEPKTVVYDHGLKADTTLYGYNAEGEVVYEKFLHTSVYKKKSK</sequence>
<dbReference type="InterPro" id="IPR052913">
    <property type="entry name" value="Glycopeptide_resist_protein"/>
</dbReference>
<dbReference type="Pfam" id="PF04294">
    <property type="entry name" value="VanW"/>
    <property type="match status" value="1"/>
</dbReference>
<organism evidence="1 2">
    <name type="scientific">Turicibacter faecis</name>
    <dbReference type="NCBI Taxonomy" id="2963365"/>
    <lineage>
        <taxon>Bacteria</taxon>
        <taxon>Bacillati</taxon>
        <taxon>Bacillota</taxon>
        <taxon>Erysipelotrichia</taxon>
        <taxon>Erysipelotrichales</taxon>
        <taxon>Turicibacteraceae</taxon>
        <taxon>Turicibacter</taxon>
    </lineage>
</organism>
<dbReference type="PROSITE" id="PS51257">
    <property type="entry name" value="PROKAR_LIPOPROTEIN"/>
    <property type="match status" value="1"/>
</dbReference>
<gene>
    <name evidence="1" type="ORF">T23_14210</name>
</gene>